<dbReference type="EMBL" id="LT553646">
    <property type="protein sequence ID" value="SAM02034.1"/>
    <property type="molecule type" value="Genomic_DNA"/>
</dbReference>
<reference evidence="1" key="1">
    <citation type="submission" date="2016-04" db="EMBL/GenBank/DDBJ databases">
        <authorList>
            <person name="Evans L.H."/>
            <person name="Alamgir A."/>
            <person name="Owens N."/>
            <person name="Weber N.D."/>
            <person name="Virtaneva K."/>
            <person name="Barbian K."/>
            <person name="Babar A."/>
            <person name="Rosenke K."/>
        </authorList>
    </citation>
    <scope>NUCLEOTIDE SEQUENCE [LARGE SCALE GENOMIC DNA]</scope>
    <source>
        <strain evidence="1">CBS 101.48</strain>
    </source>
</reference>
<accession>A0A163JRD7</accession>
<evidence type="ECO:0000313" key="2">
    <source>
        <dbReference type="Proteomes" id="UP000078561"/>
    </source>
</evidence>
<protein>
    <recommendedName>
        <fullName evidence="3">Ndc10 domain-containing protein</fullName>
    </recommendedName>
</protein>
<sequence>MEGFKTDQFSKSSNFEIFPRHLEKAQTILSEKGEFYRQNHPDRTNLRILNFADNKDLHGGELSESLSSVPVIDGTRLEMKIKPPLPTYAL</sequence>
<dbReference type="AlphaFoldDB" id="A0A163JRD7"/>
<evidence type="ECO:0008006" key="3">
    <source>
        <dbReference type="Google" id="ProtNLM"/>
    </source>
</evidence>
<organism evidence="1">
    <name type="scientific">Absidia glauca</name>
    <name type="common">Pin mould</name>
    <dbReference type="NCBI Taxonomy" id="4829"/>
    <lineage>
        <taxon>Eukaryota</taxon>
        <taxon>Fungi</taxon>
        <taxon>Fungi incertae sedis</taxon>
        <taxon>Mucoromycota</taxon>
        <taxon>Mucoromycotina</taxon>
        <taxon>Mucoromycetes</taxon>
        <taxon>Mucorales</taxon>
        <taxon>Cunninghamellaceae</taxon>
        <taxon>Absidia</taxon>
    </lineage>
</organism>
<dbReference type="InParanoid" id="A0A163JRD7"/>
<proteinExistence type="predicted"/>
<gene>
    <name evidence="1" type="primary">ABSGL_07791.1 scaffold 9133</name>
</gene>
<keyword evidence="2" id="KW-1185">Reference proteome</keyword>
<evidence type="ECO:0000313" key="1">
    <source>
        <dbReference type="EMBL" id="SAM02034.1"/>
    </source>
</evidence>
<name>A0A163JRD7_ABSGL</name>
<dbReference type="Proteomes" id="UP000078561">
    <property type="component" value="Unassembled WGS sequence"/>
</dbReference>